<reference evidence="3 4" key="1">
    <citation type="submission" date="2023-03" db="EMBL/GenBank/DDBJ databases">
        <title>Genome insight into feeding habits of ladybird beetles.</title>
        <authorList>
            <person name="Li H.-S."/>
            <person name="Huang Y.-H."/>
            <person name="Pang H."/>
        </authorList>
    </citation>
    <scope>NUCLEOTIDE SEQUENCE [LARGE SCALE GENOMIC DNA]</scope>
    <source>
        <strain evidence="3">SYSU_2023b</strain>
        <tissue evidence="3">Whole body</tissue>
    </source>
</reference>
<protein>
    <recommendedName>
        <fullName evidence="2">DUF155 domain-containing protein</fullName>
    </recommendedName>
</protein>
<dbReference type="PANTHER" id="PTHR16255:SF1">
    <property type="entry name" value="REQUIRED FOR MEIOTIC NUCLEAR DIVISION PROTEIN 1 HOMOLOG"/>
    <property type="match status" value="1"/>
</dbReference>
<proteinExistence type="inferred from homology"/>
<dbReference type="EMBL" id="JARQZJ010000065">
    <property type="protein sequence ID" value="KAK9880636.1"/>
    <property type="molecule type" value="Genomic_DNA"/>
</dbReference>
<comment type="caution">
    <text evidence="3">The sequence shown here is derived from an EMBL/GenBank/DDBJ whole genome shotgun (WGS) entry which is preliminary data.</text>
</comment>
<evidence type="ECO:0000256" key="1">
    <source>
        <dbReference type="ARBA" id="ARBA00008306"/>
    </source>
</evidence>
<dbReference type="GO" id="GO:0005739">
    <property type="term" value="C:mitochondrion"/>
    <property type="evidence" value="ECO:0007669"/>
    <property type="project" value="UniProtKB-ARBA"/>
</dbReference>
<feature type="domain" description="DUF155" evidence="2">
    <location>
        <begin position="133"/>
        <end position="311"/>
    </location>
</feature>
<evidence type="ECO:0000313" key="3">
    <source>
        <dbReference type="EMBL" id="KAK9880636.1"/>
    </source>
</evidence>
<comment type="similarity">
    <text evidence="1">Belongs to the RMD1/sif2 family.</text>
</comment>
<dbReference type="AlphaFoldDB" id="A0AAW1ULJ0"/>
<dbReference type="Pfam" id="PF02582">
    <property type="entry name" value="DUF155"/>
    <property type="match status" value="1"/>
</dbReference>
<keyword evidence="4" id="KW-1185">Reference proteome</keyword>
<dbReference type="PANTHER" id="PTHR16255">
    <property type="entry name" value="REQUIRED FOR MEIOTIC NUCLEAR DIVISION PROTEIN 1 HOMOLOG"/>
    <property type="match status" value="1"/>
</dbReference>
<accession>A0AAW1ULJ0</accession>
<name>A0AAW1ULJ0_9CUCU</name>
<organism evidence="3 4">
    <name type="scientific">Henosepilachna vigintioctopunctata</name>
    <dbReference type="NCBI Taxonomy" id="420089"/>
    <lineage>
        <taxon>Eukaryota</taxon>
        <taxon>Metazoa</taxon>
        <taxon>Ecdysozoa</taxon>
        <taxon>Arthropoda</taxon>
        <taxon>Hexapoda</taxon>
        <taxon>Insecta</taxon>
        <taxon>Pterygota</taxon>
        <taxon>Neoptera</taxon>
        <taxon>Endopterygota</taxon>
        <taxon>Coleoptera</taxon>
        <taxon>Polyphaga</taxon>
        <taxon>Cucujiformia</taxon>
        <taxon>Coccinelloidea</taxon>
        <taxon>Coccinellidae</taxon>
        <taxon>Epilachninae</taxon>
        <taxon>Epilachnini</taxon>
        <taxon>Henosepilachna</taxon>
    </lineage>
</organism>
<dbReference type="InterPro" id="IPR051624">
    <property type="entry name" value="RMD1/Sad1-interacting"/>
</dbReference>
<evidence type="ECO:0000313" key="4">
    <source>
        <dbReference type="Proteomes" id="UP001431783"/>
    </source>
</evidence>
<gene>
    <name evidence="3" type="ORF">WA026_011876</name>
</gene>
<dbReference type="InterPro" id="IPR003734">
    <property type="entry name" value="DUF155"/>
</dbReference>
<dbReference type="GO" id="GO:0070131">
    <property type="term" value="P:positive regulation of mitochondrial translation"/>
    <property type="evidence" value="ECO:0007669"/>
    <property type="project" value="TreeGrafter"/>
</dbReference>
<dbReference type="Proteomes" id="UP001431783">
    <property type="component" value="Unassembled WGS sequence"/>
</dbReference>
<evidence type="ECO:0000259" key="2">
    <source>
        <dbReference type="Pfam" id="PF02582"/>
    </source>
</evidence>
<sequence>MTRIFFSSIKCVNFLKLNYRNFNFCNQYVKTAFKISNFSTTQTNFKSKGIQDNISSLQLKKRPAKKKKIIDEEVKTPGLYNVAAFATAEEYNLEDLIQGLQHQDLYEVKFVENSTDVVVASAKYQVNKEPREIFFFREGGLVLWNIDNIETGNLLSFLKVYESDSYSNQLLQEESEVMTYKHQDNGKQSLLEKDGNFLLNICQDAVILDKYTFSNALVLSVKLGVWEASLEKYIDSIEFVTEDLKRGNKIKMTREEVLQKHGELFGLRHLINLSSDLLDTPDFYWENDQLENLYVQICTYLSINKRTKVMNEKINHCVELIELLSSHLSDKHHTRLEWMVILLILTEVIFEVIHYIDRFVAV</sequence>